<proteinExistence type="predicted"/>
<protein>
    <submittedName>
        <fullName evidence="1">Uncharacterized protein</fullName>
    </submittedName>
</protein>
<dbReference type="EMBL" id="MN740787">
    <property type="protein sequence ID" value="QHU11649.1"/>
    <property type="molecule type" value="Genomic_DNA"/>
</dbReference>
<name>A0A6C0K1P6_9ZZZZ</name>
<reference evidence="1" key="1">
    <citation type="journal article" date="2020" name="Nature">
        <title>Giant virus diversity and host interactions through global metagenomics.</title>
        <authorList>
            <person name="Schulz F."/>
            <person name="Roux S."/>
            <person name="Paez-Espino D."/>
            <person name="Jungbluth S."/>
            <person name="Walsh D.A."/>
            <person name="Denef V.J."/>
            <person name="McMahon K.D."/>
            <person name="Konstantinidis K.T."/>
            <person name="Eloe-Fadrosh E.A."/>
            <person name="Kyrpides N.C."/>
            <person name="Woyke T."/>
        </authorList>
    </citation>
    <scope>NUCLEOTIDE SEQUENCE</scope>
    <source>
        <strain evidence="1">GVMAG-S-1101169-75</strain>
    </source>
</reference>
<organism evidence="1">
    <name type="scientific">viral metagenome</name>
    <dbReference type="NCBI Taxonomy" id="1070528"/>
    <lineage>
        <taxon>unclassified sequences</taxon>
        <taxon>metagenomes</taxon>
        <taxon>organismal metagenomes</taxon>
    </lineage>
</organism>
<accession>A0A6C0K1P6</accession>
<sequence>MTTMIVHQIVELLMPPIRSDVQLTRTDIQILQDQLRFLLAPQMDLVPDALIHCLSNIVIRRRKQRTILPNALNREISQYLSIPDAEKYLVGINLPSGQIKDQIAKRWEQRIKEYSKLIKEKKYSSWEELIWEEYKMGATIERLTPFITSQNIPFEYMRSYLWRELILEEYKKGRTLQELIPYLTTQNISLEYMRSYLWRDLILEEHKRGRTFQELILFITAQNIPVQYTRSKLWKDLIEAEKKKRTTIQELIPFITAQNIPDEGIRSELEDLIRKERSRN</sequence>
<evidence type="ECO:0000313" key="1">
    <source>
        <dbReference type="EMBL" id="QHU11649.1"/>
    </source>
</evidence>
<dbReference type="AlphaFoldDB" id="A0A6C0K1P6"/>